<sequence>MESEAERWISHYELVLLNLGEVPSKEEQLRCGAFLQAHNLTDGSPITQGGSIHDRQLSINVTAPASSVIITGLPPDNFYRVLLFAMIGSHRSTPASMPSSPRVPALPPLTSPTEVKVTSRGTQAAKVAWRPPVGADCTGELINYVITINSTRLIEPLIIKLARDAQSHVVGDLIPGTYYSVQVAATTRGGVGLASVPVHFRTGGELPRVELDDLDEVEVPLLPEELEEMANENRQYFEGGLARSHWISTGQDALGPDQVYLIPAKIYNLRATPDQTTIHLKWSVALRRVDPDSEHELFSIMDLDKRPQTMTSDQNRPLRVQLSGPQSVTAYLPPGTKYIIRWGDMHPGPSEDTVMGDQAEYLIENLHTGTLSSNGPIIPVNLVVRAVGSTWARVGWELPELPTRLQSQVLLFKIKYYPINVDRSTMQTFQTGTPSSEATVITVNLSVPLNPTTAASQQSWPFKAVLRGLQPATQYEFGVCLWDPPTEGASFHMPVKGQTISPELCWSMVQGFETFGKNPSDAPTNIRISVPREVVDPLAQNEVGGRESKPSSAKSGVLVRLHWDAPLRANGEIGAYVIYLSADRSKSVNDWSEHTVPGSMNSGSLPGLQPKQIYFLRMVARNRHGTSPFSPVVAFRTPDSNGQGGGMIRLSKTYYDAREIFEPLDTVIPAGVDQNQAAGVRPSTNAVDETSGADQLRWIIVGSVLGGTVVIVLVATAVLFSRCRKSRNSLGIMKRSTSKQPYMPGYPNVYRSDTTSPTDVNTKTASFSLQDPCHGGCSVTGSGAGGSNSGCHLTGCTLSDNSPVDPRPSSHECSGHHPPGIYRPCLDWSTPNRMHASKCHMTGVEPKCCAVLSDSSGPIWTQLTTVIPGCIDDRHSTTAGSDIDTPGSCSGSSRRFDPGIGRKQSKRNEGSECCDHGFHGQGGYVEHTSNCRNQMVWNQTVGEGLTRDMTTSFLSSSKHRPGLELSSDPFNHDRGEHIQQNNAYRPIANKRRLMNGYRNDIEERSPDMCVVQQRSIPAPMVAFTGSGSLNDDEAITSSPASSSAGRASANLPHWSPMRKYYPLGQQSAQSGFYPHDKSEPISPQRSRVNHCQMRLDSRNNSDSNKFGGKSSYSSNAGDHGNYGNLMVTNRVNAMSSDYASQQSSLSNPSSASSAVGNGFSPERPFVSKTNIMTTCDQRAKDIGLSFALDRVPTPEPTPRPAPLNRLAGGKMSQPEEMGNRWNIEKLEDLIGRTKLGPDTATSSPTLVKKAQLSFLGSGQEEIMKNRDGFSHENTPETVDSISEKQLVREYSAEELHQEMVNLEGLMKDLNQITQHQFEC</sequence>
<dbReference type="GO" id="GO:0016020">
    <property type="term" value="C:membrane"/>
    <property type="evidence" value="ECO:0007669"/>
    <property type="project" value="UniProtKB-SubCell"/>
</dbReference>
<dbReference type="PROSITE" id="PS50853">
    <property type="entry name" value="FN3"/>
    <property type="match status" value="2"/>
</dbReference>
<feature type="domain" description="Fibronectin type-III" evidence="7">
    <location>
        <begin position="111"/>
        <end position="205"/>
    </location>
</feature>
<feature type="compositionally biased region" description="Low complexity" evidence="6">
    <location>
        <begin position="1137"/>
        <end position="1154"/>
    </location>
</feature>
<evidence type="ECO:0000256" key="4">
    <source>
        <dbReference type="ARBA" id="ARBA00023136"/>
    </source>
</evidence>
<dbReference type="SMART" id="SM00060">
    <property type="entry name" value="FN3"/>
    <property type="match status" value="3"/>
</dbReference>
<dbReference type="InterPro" id="IPR036116">
    <property type="entry name" value="FN3_sf"/>
</dbReference>
<evidence type="ECO:0000313" key="8">
    <source>
        <dbReference type="EMBL" id="OON22477.1"/>
    </source>
</evidence>
<keyword evidence="9" id="KW-1185">Reference proteome</keyword>
<gene>
    <name evidence="8" type="ORF">X801_01621</name>
</gene>
<keyword evidence="2" id="KW-0812">Transmembrane</keyword>
<keyword evidence="5" id="KW-0325">Glycoprotein</keyword>
<protein>
    <submittedName>
        <fullName evidence="8">Fibronectin type III domain protein</fullName>
    </submittedName>
</protein>
<dbReference type="InterPro" id="IPR050713">
    <property type="entry name" value="RTP_Phos/Ushers"/>
</dbReference>
<keyword evidence="3" id="KW-1133">Transmembrane helix</keyword>
<organism evidence="8 9">
    <name type="scientific">Opisthorchis viverrini</name>
    <name type="common">Southeast Asian liver fluke</name>
    <dbReference type="NCBI Taxonomy" id="6198"/>
    <lineage>
        <taxon>Eukaryota</taxon>
        <taxon>Metazoa</taxon>
        <taxon>Spiralia</taxon>
        <taxon>Lophotrochozoa</taxon>
        <taxon>Platyhelminthes</taxon>
        <taxon>Trematoda</taxon>
        <taxon>Digenea</taxon>
        <taxon>Opisthorchiida</taxon>
        <taxon>Opisthorchiata</taxon>
        <taxon>Opisthorchiidae</taxon>
        <taxon>Opisthorchis</taxon>
    </lineage>
</organism>
<comment type="subcellular location">
    <subcellularLocation>
        <location evidence="1">Membrane</location>
        <topology evidence="1">Single-pass type I membrane protein</topology>
    </subcellularLocation>
</comment>
<evidence type="ECO:0000313" key="9">
    <source>
        <dbReference type="Proteomes" id="UP000243686"/>
    </source>
</evidence>
<dbReference type="Pfam" id="PF00041">
    <property type="entry name" value="fn3"/>
    <property type="match status" value="2"/>
</dbReference>
<feature type="region of interest" description="Disordered" evidence="6">
    <location>
        <begin position="1137"/>
        <end position="1158"/>
    </location>
</feature>
<feature type="region of interest" description="Disordered" evidence="6">
    <location>
        <begin position="1189"/>
        <end position="1215"/>
    </location>
</feature>
<feature type="region of interest" description="Disordered" evidence="6">
    <location>
        <begin position="877"/>
        <end position="911"/>
    </location>
</feature>
<evidence type="ECO:0000256" key="5">
    <source>
        <dbReference type="ARBA" id="ARBA00023180"/>
    </source>
</evidence>
<dbReference type="Gene3D" id="2.60.40.10">
    <property type="entry name" value="Immunoglobulins"/>
    <property type="match status" value="3"/>
</dbReference>
<dbReference type="PANTHER" id="PTHR46957:SF3">
    <property type="entry name" value="CYTOKINE RECEPTOR"/>
    <property type="match status" value="1"/>
</dbReference>
<evidence type="ECO:0000259" key="7">
    <source>
        <dbReference type="PROSITE" id="PS50853"/>
    </source>
</evidence>
<dbReference type="InterPro" id="IPR003961">
    <property type="entry name" value="FN3_dom"/>
</dbReference>
<dbReference type="InterPro" id="IPR013783">
    <property type="entry name" value="Ig-like_fold"/>
</dbReference>
<dbReference type="SUPFAM" id="SSF49265">
    <property type="entry name" value="Fibronectin type III"/>
    <property type="match status" value="2"/>
</dbReference>
<evidence type="ECO:0000256" key="1">
    <source>
        <dbReference type="ARBA" id="ARBA00004479"/>
    </source>
</evidence>
<evidence type="ECO:0000256" key="3">
    <source>
        <dbReference type="ARBA" id="ARBA00022989"/>
    </source>
</evidence>
<dbReference type="Pfam" id="PF06583">
    <property type="entry name" value="Neogenin_C"/>
    <property type="match status" value="1"/>
</dbReference>
<evidence type="ECO:0000256" key="6">
    <source>
        <dbReference type="SAM" id="MobiDB-lite"/>
    </source>
</evidence>
<feature type="region of interest" description="Disordered" evidence="6">
    <location>
        <begin position="94"/>
        <end position="117"/>
    </location>
</feature>
<feature type="compositionally biased region" description="Polar residues" evidence="6">
    <location>
        <begin position="1100"/>
        <end position="1116"/>
    </location>
</feature>
<evidence type="ECO:0000256" key="2">
    <source>
        <dbReference type="ARBA" id="ARBA00022692"/>
    </source>
</evidence>
<reference evidence="8 9" key="1">
    <citation type="submission" date="2015-03" db="EMBL/GenBank/DDBJ databases">
        <title>Draft genome of the nematode, Opisthorchis viverrini.</title>
        <authorList>
            <person name="Mitreva M."/>
        </authorList>
    </citation>
    <scope>NUCLEOTIDE SEQUENCE [LARGE SCALE GENOMIC DNA]</scope>
    <source>
        <strain evidence="8">Khon Kaen</strain>
    </source>
</reference>
<feature type="domain" description="Fibronectin type-III" evidence="7">
    <location>
        <begin position="544"/>
        <end position="640"/>
    </location>
</feature>
<name>A0A1S8X737_OPIVI</name>
<keyword evidence="4" id="KW-0472">Membrane</keyword>
<accession>A0A1S8X737</accession>
<dbReference type="EMBL" id="KV891760">
    <property type="protein sequence ID" value="OON22477.1"/>
    <property type="molecule type" value="Genomic_DNA"/>
</dbReference>
<proteinExistence type="predicted"/>
<dbReference type="InterPro" id="IPR010560">
    <property type="entry name" value="Neogenin_C"/>
</dbReference>
<dbReference type="Proteomes" id="UP000243686">
    <property type="component" value="Unassembled WGS sequence"/>
</dbReference>
<dbReference type="PANTHER" id="PTHR46957">
    <property type="entry name" value="CYTOKINE RECEPTOR"/>
    <property type="match status" value="1"/>
</dbReference>
<feature type="region of interest" description="Disordered" evidence="6">
    <location>
        <begin position="1067"/>
        <end position="1120"/>
    </location>
</feature>
<dbReference type="CDD" id="cd00063">
    <property type="entry name" value="FN3"/>
    <property type="match status" value="3"/>
</dbReference>